<sequence>MRGPNDNTPAAGTASAQLQQHMRGLPVLAKELMAGGVAGGLSKTSVAPLERVKILFQTGQMRGTGVGSTLVHIYQNEGTLGFFKGNGASVLRIVPYAALNFAAYERLRELLVDGLLPASSHDQPDGLKVPPWLDLLAGSAAGAASTFVTYPLDFVRTRLAYQTRGPRTPASSPSSASPSPPSAHPPDGPRSSSIPSSSKYQASAGSGSSTSRGLGPTLAGILPYAGLKFYVYQSLKQQYAKADDFAHFRLHRDAEGPDFRSQEEHHSPHRLPVLISMSFGAVAGLAAQTVTFPLDVVRRQMQVQGLHQQAQSHGQPAIRSTLHGLANIVRQHGWAGLFRGLSINYMKVAPTTAIGFAVYDGMKGYLDLPRHM</sequence>
<dbReference type="PANTHER" id="PTHR24089">
    <property type="entry name" value="SOLUTE CARRIER FAMILY 25"/>
    <property type="match status" value="1"/>
</dbReference>
<dbReference type="GO" id="GO:0055085">
    <property type="term" value="P:transmembrane transport"/>
    <property type="evidence" value="ECO:0007669"/>
    <property type="project" value="InterPro"/>
</dbReference>
<feature type="repeat" description="Solcar" evidence="6">
    <location>
        <begin position="26"/>
        <end position="110"/>
    </location>
</feature>
<reference evidence="9 10" key="1">
    <citation type="journal article" date="2024" name="Nat. Commun.">
        <title>Phylogenomics reveals the evolutionary origins of lichenization in chlorophyte algae.</title>
        <authorList>
            <person name="Puginier C."/>
            <person name="Libourel C."/>
            <person name="Otte J."/>
            <person name="Skaloud P."/>
            <person name="Haon M."/>
            <person name="Grisel S."/>
            <person name="Petersen M."/>
            <person name="Berrin J.G."/>
            <person name="Delaux P.M."/>
            <person name="Dal Grande F."/>
            <person name="Keller J."/>
        </authorList>
    </citation>
    <scope>NUCLEOTIDE SEQUENCE [LARGE SCALE GENOMIC DNA]</scope>
    <source>
        <strain evidence="9 10">SAG 2145</strain>
    </source>
</reference>
<dbReference type="InterPro" id="IPR018108">
    <property type="entry name" value="MCP_transmembrane"/>
</dbReference>
<comment type="caution">
    <text evidence="9">The sequence shown here is derived from an EMBL/GenBank/DDBJ whole genome shotgun (WGS) entry which is preliminary data.</text>
</comment>
<accession>A0AAW1QW20</accession>
<keyword evidence="4" id="KW-0677">Repeat</keyword>
<comment type="subcellular location">
    <subcellularLocation>
        <location evidence="1">Membrane</location>
        <topology evidence="1">Multi-pass membrane protein</topology>
    </subcellularLocation>
</comment>
<evidence type="ECO:0000313" key="9">
    <source>
        <dbReference type="EMBL" id="KAK9825735.1"/>
    </source>
</evidence>
<evidence type="ECO:0000256" key="1">
    <source>
        <dbReference type="ARBA" id="ARBA00004141"/>
    </source>
</evidence>
<evidence type="ECO:0000256" key="2">
    <source>
        <dbReference type="ARBA" id="ARBA00022448"/>
    </source>
</evidence>
<evidence type="ECO:0000256" key="4">
    <source>
        <dbReference type="ARBA" id="ARBA00022737"/>
    </source>
</evidence>
<feature type="repeat" description="Solcar" evidence="6">
    <location>
        <begin position="129"/>
        <end position="238"/>
    </location>
</feature>
<comment type="similarity">
    <text evidence="7">Belongs to the mitochondrial carrier (TC 2.A.29) family.</text>
</comment>
<dbReference type="SUPFAM" id="SSF103506">
    <property type="entry name" value="Mitochondrial carrier"/>
    <property type="match status" value="1"/>
</dbReference>
<feature type="compositionally biased region" description="Low complexity" evidence="8">
    <location>
        <begin position="189"/>
        <end position="212"/>
    </location>
</feature>
<evidence type="ECO:0000256" key="5">
    <source>
        <dbReference type="ARBA" id="ARBA00023136"/>
    </source>
</evidence>
<evidence type="ECO:0000313" key="10">
    <source>
        <dbReference type="Proteomes" id="UP001438707"/>
    </source>
</evidence>
<feature type="region of interest" description="Disordered" evidence="8">
    <location>
        <begin position="163"/>
        <end position="212"/>
    </location>
</feature>
<feature type="compositionally biased region" description="Pro residues" evidence="8">
    <location>
        <begin position="178"/>
        <end position="188"/>
    </location>
</feature>
<keyword evidence="10" id="KW-1185">Reference proteome</keyword>
<evidence type="ECO:0000256" key="6">
    <source>
        <dbReference type="PROSITE-ProRule" id="PRU00282"/>
    </source>
</evidence>
<evidence type="ECO:0008006" key="11">
    <source>
        <dbReference type="Google" id="ProtNLM"/>
    </source>
</evidence>
<dbReference type="GO" id="GO:0016020">
    <property type="term" value="C:membrane"/>
    <property type="evidence" value="ECO:0007669"/>
    <property type="project" value="UniProtKB-SubCell"/>
</dbReference>
<evidence type="ECO:0000256" key="8">
    <source>
        <dbReference type="SAM" id="MobiDB-lite"/>
    </source>
</evidence>
<dbReference type="InterPro" id="IPR002067">
    <property type="entry name" value="MCP"/>
</dbReference>
<keyword evidence="3 6" id="KW-0812">Transmembrane</keyword>
<proteinExistence type="inferred from homology"/>
<dbReference type="PROSITE" id="PS50920">
    <property type="entry name" value="SOLCAR"/>
    <property type="match status" value="3"/>
</dbReference>
<evidence type="ECO:0000256" key="7">
    <source>
        <dbReference type="RuleBase" id="RU000488"/>
    </source>
</evidence>
<keyword evidence="5 6" id="KW-0472">Membrane</keyword>
<dbReference type="EMBL" id="JALJOS010000023">
    <property type="protein sequence ID" value="KAK9825735.1"/>
    <property type="molecule type" value="Genomic_DNA"/>
</dbReference>
<dbReference type="Gene3D" id="1.50.40.10">
    <property type="entry name" value="Mitochondrial carrier domain"/>
    <property type="match status" value="1"/>
</dbReference>
<dbReference type="AlphaFoldDB" id="A0AAW1QW20"/>
<keyword evidence="2 7" id="KW-0813">Transport</keyword>
<dbReference type="PRINTS" id="PR00926">
    <property type="entry name" value="MITOCARRIER"/>
</dbReference>
<dbReference type="Proteomes" id="UP001438707">
    <property type="component" value="Unassembled WGS sequence"/>
</dbReference>
<gene>
    <name evidence="9" type="ORF">WJX74_002197</name>
</gene>
<feature type="repeat" description="Solcar" evidence="6">
    <location>
        <begin position="271"/>
        <end position="365"/>
    </location>
</feature>
<evidence type="ECO:0000256" key="3">
    <source>
        <dbReference type="ARBA" id="ARBA00022692"/>
    </source>
</evidence>
<dbReference type="InterPro" id="IPR023395">
    <property type="entry name" value="MCP_dom_sf"/>
</dbReference>
<name>A0AAW1QW20_9CHLO</name>
<organism evidence="9 10">
    <name type="scientific">Apatococcus lobatus</name>
    <dbReference type="NCBI Taxonomy" id="904363"/>
    <lineage>
        <taxon>Eukaryota</taxon>
        <taxon>Viridiplantae</taxon>
        <taxon>Chlorophyta</taxon>
        <taxon>core chlorophytes</taxon>
        <taxon>Trebouxiophyceae</taxon>
        <taxon>Chlorellales</taxon>
        <taxon>Chlorellaceae</taxon>
        <taxon>Apatococcus</taxon>
    </lineage>
</organism>
<protein>
    <recommendedName>
        <fullName evidence="11">Mitochondrial carrier protein</fullName>
    </recommendedName>
</protein>
<dbReference type="Pfam" id="PF00153">
    <property type="entry name" value="Mito_carr"/>
    <property type="match status" value="3"/>
</dbReference>